<dbReference type="PROSITE" id="PS50943">
    <property type="entry name" value="HTH_CROC1"/>
    <property type="match status" value="1"/>
</dbReference>
<accession>A0AB74U111</accession>
<proteinExistence type="predicted"/>
<protein>
    <submittedName>
        <fullName evidence="2">Helix-turn-helix transcriptional regulator</fullName>
    </submittedName>
</protein>
<name>A0AB74U111_9LACT</name>
<dbReference type="GO" id="GO:0003677">
    <property type="term" value="F:DNA binding"/>
    <property type="evidence" value="ECO:0007669"/>
    <property type="project" value="InterPro"/>
</dbReference>
<dbReference type="KEGG" id="dst:VUQ06_02100"/>
<dbReference type="SUPFAM" id="SSF47413">
    <property type="entry name" value="lambda repressor-like DNA-binding domains"/>
    <property type="match status" value="1"/>
</dbReference>
<feature type="domain" description="HTH cro/C1-type" evidence="1">
    <location>
        <begin position="11"/>
        <end position="66"/>
    </location>
</feature>
<reference evidence="2" key="1">
    <citation type="submission" date="2023-12" db="EMBL/GenBank/DDBJ databases">
        <title>Dolosigranulum savutii sp. nov. isolated from human upper respiratory samples collected in Botswana.</title>
        <authorList>
            <person name="Kelly M.S."/>
        </authorList>
    </citation>
    <scope>NUCLEOTIDE SEQUENCE</scope>
    <source>
        <strain evidence="2">MSK294</strain>
    </source>
</reference>
<dbReference type="SMART" id="SM00530">
    <property type="entry name" value="HTH_XRE"/>
    <property type="match status" value="1"/>
</dbReference>
<dbReference type="InterPro" id="IPR001387">
    <property type="entry name" value="Cro/C1-type_HTH"/>
</dbReference>
<dbReference type="InterPro" id="IPR010982">
    <property type="entry name" value="Lambda_DNA-bd_dom_sf"/>
</dbReference>
<organism evidence="2">
    <name type="scientific">Dolosigranulum savutiense</name>
    <dbReference type="NCBI Taxonomy" id="3110288"/>
    <lineage>
        <taxon>Bacteria</taxon>
        <taxon>Bacillati</taxon>
        <taxon>Bacillota</taxon>
        <taxon>Bacilli</taxon>
        <taxon>Lactobacillales</taxon>
        <taxon>Carnobacteriaceae</taxon>
        <taxon>Dolosigranulum</taxon>
    </lineage>
</organism>
<dbReference type="RefSeq" id="WP_347301549.1">
    <property type="nucleotide sequence ID" value="NZ_CP142435.1"/>
</dbReference>
<dbReference type="Pfam" id="PF01381">
    <property type="entry name" value="HTH_3"/>
    <property type="match status" value="1"/>
</dbReference>
<evidence type="ECO:0000259" key="1">
    <source>
        <dbReference type="PROSITE" id="PS50943"/>
    </source>
</evidence>
<sequence>MDELQEFIRYVKKKRKMAGLTQSELAEMAGISASTLSSLETGRTKKPAPETVLALQAALAYEVAGAGEEIFDFDKDRHVQIQKIAYDLLEGSLYLVFELMFERGYIYIDIYPFGREDDQDEMVQVEMALLEEAKMYKDYIEERILEDLIPDLVDDVTASSLTEDEAERVMFDIIYKNVIYQCALVIDSGIAELYEMVSIQLRHMLEANEEGSIKDYRKHLDNLIDVLNGGLKLGMISDCQMKLSLSN</sequence>
<dbReference type="Gene3D" id="1.10.260.40">
    <property type="entry name" value="lambda repressor-like DNA-binding domains"/>
    <property type="match status" value="1"/>
</dbReference>
<dbReference type="AlphaFoldDB" id="A0AB74U111"/>
<dbReference type="EMBL" id="CP142435">
    <property type="protein sequence ID" value="XBC50030.1"/>
    <property type="molecule type" value="Genomic_DNA"/>
</dbReference>
<dbReference type="CDD" id="cd00093">
    <property type="entry name" value="HTH_XRE"/>
    <property type="match status" value="1"/>
</dbReference>
<gene>
    <name evidence="2" type="ORF">VUQ06_02100</name>
</gene>
<evidence type="ECO:0000313" key="2">
    <source>
        <dbReference type="EMBL" id="XBC50030.1"/>
    </source>
</evidence>